<protein>
    <submittedName>
        <fullName evidence="8">Synaptonemal complex protein 1 (SCP-1)-like protein</fullName>
    </submittedName>
</protein>
<dbReference type="PANTHER" id="PTHR13437:SF2">
    <property type="entry name" value="NUCLEOPORIN P58_P45"/>
    <property type="match status" value="1"/>
</dbReference>
<evidence type="ECO:0000256" key="1">
    <source>
        <dbReference type="ARBA" id="ARBA00004567"/>
    </source>
</evidence>
<keyword evidence="4" id="KW-0653">Protein transport</keyword>
<reference evidence="8 9" key="1">
    <citation type="journal article" date="2018" name="Gigascience">
        <title>Genomes of trombidid mites reveal novel predicted allergens and laterally-transferred genes associated with secondary metabolism.</title>
        <authorList>
            <person name="Dong X."/>
            <person name="Chaisiri K."/>
            <person name="Xia D."/>
            <person name="Armstrong S.D."/>
            <person name="Fang Y."/>
            <person name="Donnelly M.J."/>
            <person name="Kadowaki T."/>
            <person name="McGarry J.W."/>
            <person name="Darby A.C."/>
            <person name="Makepeace B.L."/>
        </authorList>
    </citation>
    <scope>NUCLEOTIDE SEQUENCE [LARGE SCALE GENOMIC DNA]</scope>
    <source>
        <strain evidence="8">UoL-WK</strain>
    </source>
</reference>
<keyword evidence="9" id="KW-1185">Reference proteome</keyword>
<comment type="caution">
    <text evidence="8">The sequence shown here is derived from an EMBL/GenBank/DDBJ whole genome shotgun (WGS) entry which is preliminary data.</text>
</comment>
<dbReference type="GO" id="GO:0051028">
    <property type="term" value="P:mRNA transport"/>
    <property type="evidence" value="ECO:0007669"/>
    <property type="project" value="UniProtKB-KW"/>
</dbReference>
<dbReference type="OrthoDB" id="2538017at2759"/>
<dbReference type="Gene3D" id="6.10.140.1350">
    <property type="match status" value="1"/>
</dbReference>
<gene>
    <name evidence="8" type="ORF">B4U79_06399</name>
</gene>
<dbReference type="Proteomes" id="UP000285301">
    <property type="component" value="Unassembled WGS sequence"/>
</dbReference>
<dbReference type="GO" id="GO:0015031">
    <property type="term" value="P:protein transport"/>
    <property type="evidence" value="ECO:0007669"/>
    <property type="project" value="UniProtKB-KW"/>
</dbReference>
<evidence type="ECO:0000256" key="6">
    <source>
        <dbReference type="ARBA" id="ARBA00023132"/>
    </source>
</evidence>
<name>A0A3S3S1F5_9ACAR</name>
<comment type="subcellular location">
    <subcellularLocation>
        <location evidence="1">Nucleus</location>
        <location evidence="1">Nuclear pore complex</location>
    </subcellularLocation>
</comment>
<keyword evidence="2" id="KW-0813">Transport</keyword>
<dbReference type="EMBL" id="NCKU01003273">
    <property type="protein sequence ID" value="RWS07845.1"/>
    <property type="molecule type" value="Genomic_DNA"/>
</dbReference>
<sequence length="282" mass="32068">MSVVNRSRGLGGEGDKDGIDLGVRGAQSVLESNNVPQEIVALFDEFKRFVKQQKMIKEENSEQRFNVEPILTVDENIKHSLHRIEVDLQNNGKQVELLKKETSKLLNYGEIAYRLVKAEIPSNVYVNKYFLSLIEEFETQMNTYSKQIKMLENHLKNMNKPYSCEELFGILRKQHETLIALAENVYLIHEQVNSLKQKGEKESNIDTFSLFDKSMNEKTASLLGPNPFTKSPAMELTAPPLQQSLGLFSSTSQDRPLLYSGLNLSSSSSTFQPSKNKRWTSS</sequence>
<accession>A0A3S3S1F5</accession>
<evidence type="ECO:0000256" key="7">
    <source>
        <dbReference type="ARBA" id="ARBA00023242"/>
    </source>
</evidence>
<evidence type="ECO:0000256" key="5">
    <source>
        <dbReference type="ARBA" id="ARBA00023010"/>
    </source>
</evidence>
<organism evidence="8 9">
    <name type="scientific">Dinothrombium tinctorium</name>
    <dbReference type="NCBI Taxonomy" id="1965070"/>
    <lineage>
        <taxon>Eukaryota</taxon>
        <taxon>Metazoa</taxon>
        <taxon>Ecdysozoa</taxon>
        <taxon>Arthropoda</taxon>
        <taxon>Chelicerata</taxon>
        <taxon>Arachnida</taxon>
        <taxon>Acari</taxon>
        <taxon>Acariformes</taxon>
        <taxon>Trombidiformes</taxon>
        <taxon>Prostigmata</taxon>
        <taxon>Anystina</taxon>
        <taxon>Parasitengona</taxon>
        <taxon>Trombidioidea</taxon>
        <taxon>Trombidiidae</taxon>
        <taxon>Dinothrombium</taxon>
    </lineage>
</organism>
<keyword evidence="5" id="KW-0811">Translocation</keyword>
<keyword evidence="7" id="KW-0539">Nucleus</keyword>
<evidence type="ECO:0000256" key="3">
    <source>
        <dbReference type="ARBA" id="ARBA00022816"/>
    </source>
</evidence>
<dbReference type="GO" id="GO:0017056">
    <property type="term" value="F:structural constituent of nuclear pore"/>
    <property type="evidence" value="ECO:0007669"/>
    <property type="project" value="InterPro"/>
</dbReference>
<dbReference type="AlphaFoldDB" id="A0A3S3S1F5"/>
<evidence type="ECO:0000313" key="8">
    <source>
        <dbReference type="EMBL" id="RWS07845.1"/>
    </source>
</evidence>
<evidence type="ECO:0000256" key="2">
    <source>
        <dbReference type="ARBA" id="ARBA00022448"/>
    </source>
</evidence>
<dbReference type="GO" id="GO:0005643">
    <property type="term" value="C:nuclear pore"/>
    <property type="evidence" value="ECO:0007669"/>
    <property type="project" value="UniProtKB-SubCell"/>
</dbReference>
<evidence type="ECO:0000313" key="9">
    <source>
        <dbReference type="Proteomes" id="UP000285301"/>
    </source>
</evidence>
<evidence type="ECO:0000256" key="4">
    <source>
        <dbReference type="ARBA" id="ARBA00022927"/>
    </source>
</evidence>
<dbReference type="STRING" id="1965070.A0A3S3S1F5"/>
<dbReference type="PANTHER" id="PTHR13437">
    <property type="entry name" value="NUCLEOPORIN P58/P45 NUCLEOPORIN-LIKE PROTEIN 1"/>
    <property type="match status" value="1"/>
</dbReference>
<dbReference type="GO" id="GO:0008139">
    <property type="term" value="F:nuclear localization sequence binding"/>
    <property type="evidence" value="ECO:0007669"/>
    <property type="project" value="InterPro"/>
</dbReference>
<dbReference type="InterPro" id="IPR024882">
    <property type="entry name" value="NUP58/p45/49"/>
</dbReference>
<keyword evidence="6" id="KW-0906">Nuclear pore complex</keyword>
<proteinExistence type="predicted"/>
<keyword evidence="3" id="KW-0509">mRNA transport</keyword>
<dbReference type="Pfam" id="PF15967">
    <property type="entry name" value="Nucleoporin_FG2"/>
    <property type="match status" value="1"/>
</dbReference>